<dbReference type="GO" id="GO:0008010">
    <property type="term" value="F:structural constituent of chitin-based larval cuticle"/>
    <property type="evidence" value="ECO:0007669"/>
    <property type="project" value="TreeGrafter"/>
</dbReference>
<dbReference type="PROSITE" id="PS51155">
    <property type="entry name" value="CHIT_BIND_RR_2"/>
    <property type="match status" value="1"/>
</dbReference>
<dbReference type="GO" id="GO:0062129">
    <property type="term" value="C:chitin-based extracellular matrix"/>
    <property type="evidence" value="ECO:0007669"/>
    <property type="project" value="TreeGrafter"/>
</dbReference>
<dbReference type="OrthoDB" id="8187975at2759"/>
<evidence type="ECO:0000256" key="3">
    <source>
        <dbReference type="PROSITE-ProRule" id="PRU00497"/>
    </source>
</evidence>
<evidence type="ECO:0000256" key="1">
    <source>
        <dbReference type="ARBA" id="ARBA00022460"/>
    </source>
</evidence>
<dbReference type="InterPro" id="IPR050468">
    <property type="entry name" value="Cuticle_Struct_Prot"/>
</dbReference>
<reference evidence="6" key="2">
    <citation type="submission" date="2020-12" db="EMBL/GenBank/DDBJ databases">
        <authorList>
            <person name="Kanost M."/>
        </authorList>
    </citation>
    <scope>NUCLEOTIDE SEQUENCE</scope>
</reference>
<keyword evidence="2 5" id="KW-0732">Signal</keyword>
<dbReference type="Pfam" id="PF00379">
    <property type="entry name" value="Chitin_bind_4"/>
    <property type="match status" value="1"/>
</dbReference>
<gene>
    <name evidence="6" type="ORF">O3G_MSEX013037</name>
</gene>
<feature type="region of interest" description="Disordered" evidence="4">
    <location>
        <begin position="129"/>
        <end position="151"/>
    </location>
</feature>
<dbReference type="PROSITE" id="PS00233">
    <property type="entry name" value="CHIT_BIND_RR_1"/>
    <property type="match status" value="1"/>
</dbReference>
<evidence type="ECO:0000256" key="2">
    <source>
        <dbReference type="ARBA" id="ARBA00022729"/>
    </source>
</evidence>
<dbReference type="PANTHER" id="PTHR10380:SF241">
    <property type="entry name" value="CUTICULAR PROTEIN 47EG-RELATED"/>
    <property type="match status" value="1"/>
</dbReference>
<proteinExistence type="predicted"/>
<dbReference type="Proteomes" id="UP000791440">
    <property type="component" value="Unassembled WGS sequence"/>
</dbReference>
<dbReference type="InterPro" id="IPR031311">
    <property type="entry name" value="CHIT_BIND_RR_consensus"/>
</dbReference>
<organism evidence="6 7">
    <name type="scientific">Manduca sexta</name>
    <name type="common">Tobacco hawkmoth</name>
    <name type="synonym">Tobacco hornworm</name>
    <dbReference type="NCBI Taxonomy" id="7130"/>
    <lineage>
        <taxon>Eukaryota</taxon>
        <taxon>Metazoa</taxon>
        <taxon>Ecdysozoa</taxon>
        <taxon>Arthropoda</taxon>
        <taxon>Hexapoda</taxon>
        <taxon>Insecta</taxon>
        <taxon>Pterygota</taxon>
        <taxon>Neoptera</taxon>
        <taxon>Endopterygota</taxon>
        <taxon>Lepidoptera</taxon>
        <taxon>Glossata</taxon>
        <taxon>Ditrysia</taxon>
        <taxon>Bombycoidea</taxon>
        <taxon>Sphingidae</taxon>
        <taxon>Sphinginae</taxon>
        <taxon>Sphingini</taxon>
        <taxon>Manduca</taxon>
    </lineage>
</organism>
<accession>A0A921ZQI5</accession>
<protein>
    <submittedName>
        <fullName evidence="6">Uncharacterized protein</fullName>
    </submittedName>
</protein>
<feature type="chain" id="PRO_5038276615" evidence="5">
    <location>
        <begin position="19"/>
        <end position="151"/>
    </location>
</feature>
<feature type="signal peptide" evidence="5">
    <location>
        <begin position="1"/>
        <end position="18"/>
    </location>
</feature>
<dbReference type="EMBL" id="JH668807">
    <property type="protein sequence ID" value="KAG6462058.1"/>
    <property type="molecule type" value="Genomic_DNA"/>
</dbReference>
<dbReference type="AlphaFoldDB" id="A0A921ZQI5"/>
<dbReference type="EMBL" id="JH668807">
    <property type="protein sequence ID" value="KAG6462059.1"/>
    <property type="molecule type" value="Genomic_DNA"/>
</dbReference>
<keyword evidence="7" id="KW-1185">Reference proteome</keyword>
<evidence type="ECO:0000256" key="5">
    <source>
        <dbReference type="SAM" id="SignalP"/>
    </source>
</evidence>
<feature type="compositionally biased region" description="Polar residues" evidence="4">
    <location>
        <begin position="129"/>
        <end position="141"/>
    </location>
</feature>
<dbReference type="PANTHER" id="PTHR10380">
    <property type="entry name" value="CUTICLE PROTEIN"/>
    <property type="match status" value="1"/>
</dbReference>
<name>A0A921ZQI5_MANSE</name>
<sequence>MISIALVLLIGTAFAVNAQQHPPNPQIPIIRYESDGPNPDGSYKWLYETGNEINAEESGLVKNLGRGEGEEIQVAEGRFSYKSPEGTPIALSYIADENGFQPRGDHLPTPPPIPPAIQRAIDYLKSLPPTAQGSNIQTQYQPAPFKPGRRF</sequence>
<reference evidence="6" key="1">
    <citation type="journal article" date="2016" name="Insect Biochem. Mol. Biol.">
        <title>Multifaceted biological insights from a draft genome sequence of the tobacco hornworm moth, Manduca sexta.</title>
        <authorList>
            <person name="Kanost M.R."/>
            <person name="Arrese E.L."/>
            <person name="Cao X."/>
            <person name="Chen Y.R."/>
            <person name="Chellapilla S."/>
            <person name="Goldsmith M.R."/>
            <person name="Grosse-Wilde E."/>
            <person name="Heckel D.G."/>
            <person name="Herndon N."/>
            <person name="Jiang H."/>
            <person name="Papanicolaou A."/>
            <person name="Qu J."/>
            <person name="Soulages J.L."/>
            <person name="Vogel H."/>
            <person name="Walters J."/>
            <person name="Waterhouse R.M."/>
            <person name="Ahn S.J."/>
            <person name="Almeida F.C."/>
            <person name="An C."/>
            <person name="Aqrawi P."/>
            <person name="Bretschneider A."/>
            <person name="Bryant W.B."/>
            <person name="Bucks S."/>
            <person name="Chao H."/>
            <person name="Chevignon G."/>
            <person name="Christen J.M."/>
            <person name="Clarke D.F."/>
            <person name="Dittmer N.T."/>
            <person name="Ferguson L.C.F."/>
            <person name="Garavelou S."/>
            <person name="Gordon K.H.J."/>
            <person name="Gunaratna R.T."/>
            <person name="Han Y."/>
            <person name="Hauser F."/>
            <person name="He Y."/>
            <person name="Heidel-Fischer H."/>
            <person name="Hirsh A."/>
            <person name="Hu Y."/>
            <person name="Jiang H."/>
            <person name="Kalra D."/>
            <person name="Klinner C."/>
            <person name="Konig C."/>
            <person name="Kovar C."/>
            <person name="Kroll A.R."/>
            <person name="Kuwar S.S."/>
            <person name="Lee S.L."/>
            <person name="Lehman R."/>
            <person name="Li K."/>
            <person name="Li Z."/>
            <person name="Liang H."/>
            <person name="Lovelace S."/>
            <person name="Lu Z."/>
            <person name="Mansfield J.H."/>
            <person name="McCulloch K.J."/>
            <person name="Mathew T."/>
            <person name="Morton B."/>
            <person name="Muzny D.M."/>
            <person name="Neunemann D."/>
            <person name="Ongeri F."/>
            <person name="Pauchet Y."/>
            <person name="Pu L.L."/>
            <person name="Pyrousis I."/>
            <person name="Rao X.J."/>
            <person name="Redding A."/>
            <person name="Roesel C."/>
            <person name="Sanchez-Gracia A."/>
            <person name="Schaack S."/>
            <person name="Shukla A."/>
            <person name="Tetreau G."/>
            <person name="Wang Y."/>
            <person name="Xiong G.H."/>
            <person name="Traut W."/>
            <person name="Walsh T.K."/>
            <person name="Worley K.C."/>
            <person name="Wu D."/>
            <person name="Wu W."/>
            <person name="Wu Y.Q."/>
            <person name="Zhang X."/>
            <person name="Zou Z."/>
            <person name="Zucker H."/>
            <person name="Briscoe A.D."/>
            <person name="Burmester T."/>
            <person name="Clem R.J."/>
            <person name="Feyereisen R."/>
            <person name="Grimmelikhuijzen C.J.P."/>
            <person name="Hamodrakas S.J."/>
            <person name="Hansson B.S."/>
            <person name="Huguet E."/>
            <person name="Jermiin L.S."/>
            <person name="Lan Q."/>
            <person name="Lehman H.K."/>
            <person name="Lorenzen M."/>
            <person name="Merzendorfer H."/>
            <person name="Michalopoulos I."/>
            <person name="Morton D.B."/>
            <person name="Muthukrishnan S."/>
            <person name="Oakeshott J.G."/>
            <person name="Palmer W."/>
            <person name="Park Y."/>
            <person name="Passarelli A.L."/>
            <person name="Rozas J."/>
            <person name="Schwartz L.M."/>
            <person name="Smith W."/>
            <person name="Southgate A."/>
            <person name="Vilcinskas A."/>
            <person name="Vogt R."/>
            <person name="Wang P."/>
            <person name="Werren J."/>
            <person name="Yu X.Q."/>
            <person name="Zhou J.J."/>
            <person name="Brown S.J."/>
            <person name="Scherer S.E."/>
            <person name="Richards S."/>
            <person name="Blissard G.W."/>
        </authorList>
    </citation>
    <scope>NUCLEOTIDE SEQUENCE</scope>
</reference>
<dbReference type="InterPro" id="IPR000618">
    <property type="entry name" value="Insect_cuticle"/>
</dbReference>
<evidence type="ECO:0000313" key="7">
    <source>
        <dbReference type="Proteomes" id="UP000791440"/>
    </source>
</evidence>
<keyword evidence="1 3" id="KW-0193">Cuticle</keyword>
<evidence type="ECO:0000313" key="6">
    <source>
        <dbReference type="EMBL" id="KAG6462059.1"/>
    </source>
</evidence>
<dbReference type="PRINTS" id="PR00947">
    <property type="entry name" value="CUTICLE"/>
</dbReference>
<comment type="caution">
    <text evidence="6">The sequence shown here is derived from an EMBL/GenBank/DDBJ whole genome shotgun (WGS) entry which is preliminary data.</text>
</comment>
<evidence type="ECO:0000256" key="4">
    <source>
        <dbReference type="SAM" id="MobiDB-lite"/>
    </source>
</evidence>